<accession>A0A248KMM8</accession>
<reference evidence="2 3" key="1">
    <citation type="submission" date="2017-06" db="EMBL/GenBank/DDBJ databases">
        <title>Origin of plasmid-mediated fosfomycin resistance gene fosA3.</title>
        <authorList>
            <person name="Ito R."/>
            <person name="Pacey M.P."/>
            <person name="Doi Y."/>
        </authorList>
    </citation>
    <scope>NUCLEOTIDE SEQUENCE [LARGE SCALE GENOMIC DNA]</scope>
    <source>
        <strain evidence="2 3">YDC799</strain>
    </source>
</reference>
<feature type="transmembrane region" description="Helical" evidence="1">
    <location>
        <begin position="140"/>
        <end position="157"/>
    </location>
</feature>
<dbReference type="AlphaFoldDB" id="A0A248KMM8"/>
<feature type="transmembrane region" description="Helical" evidence="1">
    <location>
        <begin position="32"/>
        <end position="48"/>
    </location>
</feature>
<feature type="transmembrane region" description="Helical" evidence="1">
    <location>
        <begin position="55"/>
        <end position="77"/>
    </location>
</feature>
<proteinExistence type="predicted"/>
<name>A0A248KMM8_9ENTR</name>
<gene>
    <name evidence="2" type="ORF">CEW81_24590</name>
</gene>
<evidence type="ECO:0000313" key="2">
    <source>
        <dbReference type="EMBL" id="ASG64632.1"/>
    </source>
</evidence>
<feature type="transmembrane region" description="Helical" evidence="1">
    <location>
        <begin position="89"/>
        <end position="111"/>
    </location>
</feature>
<sequence length="169" mass="18591">MTTFLFSQILASVSFALDITAFHFHRRAKTLTVLACSTGLLAWHFYLLQQPVAAVLMAIAACRFAIAVVTLRLWVMWGFMVVSMACSAYFWQGIASLLPLMGSLLMTFAAFQGQSSRLRGYTLCGSVCWLLNNIMAGSPVAAIMELAFSGSILLAAWRNYSATRRSGWV</sequence>
<keyword evidence="1" id="KW-0812">Transmembrane</keyword>
<evidence type="ECO:0000256" key="1">
    <source>
        <dbReference type="SAM" id="Phobius"/>
    </source>
</evidence>
<keyword evidence="1" id="KW-0472">Membrane</keyword>
<protein>
    <recommendedName>
        <fullName evidence="4">YgjV family protein</fullName>
    </recommendedName>
</protein>
<evidence type="ECO:0008006" key="4">
    <source>
        <dbReference type="Google" id="ProtNLM"/>
    </source>
</evidence>
<dbReference type="EMBL" id="CP022114">
    <property type="protein sequence ID" value="ASG64632.1"/>
    <property type="molecule type" value="Genomic_DNA"/>
</dbReference>
<evidence type="ECO:0000313" key="3">
    <source>
        <dbReference type="Proteomes" id="UP000197098"/>
    </source>
</evidence>
<dbReference type="Proteomes" id="UP000197098">
    <property type="component" value="Chromosome"/>
</dbReference>
<organism evidence="2 3">
    <name type="scientific">Kluyvera genomosp. 3</name>
    <dbReference type="NCBI Taxonomy" id="2774055"/>
    <lineage>
        <taxon>Bacteria</taxon>
        <taxon>Pseudomonadati</taxon>
        <taxon>Pseudomonadota</taxon>
        <taxon>Gammaproteobacteria</taxon>
        <taxon>Enterobacterales</taxon>
        <taxon>Enterobacteriaceae</taxon>
        <taxon>Kluyvera</taxon>
    </lineage>
</organism>
<dbReference type="InterPro" id="IPR019629">
    <property type="entry name" value="Uncharacterised_HI1736/YgjV"/>
</dbReference>
<keyword evidence="1" id="KW-1133">Transmembrane helix</keyword>
<dbReference type="Pfam" id="PF10688">
    <property type="entry name" value="Imp-YgjV"/>
    <property type="match status" value="1"/>
</dbReference>